<protein>
    <submittedName>
        <fullName evidence="1">Uncharacterized protein</fullName>
    </submittedName>
</protein>
<evidence type="ECO:0000313" key="1">
    <source>
        <dbReference type="EMBL" id="AGY46476.1"/>
    </source>
</evidence>
<reference evidence="1" key="1">
    <citation type="journal article" date="2013" name="Virol. Sin.">
        <title>Characterization and genomic analysis of a plaque purified strain of cyanophage PP.</title>
        <authorList>
            <person name="Zhou Y."/>
            <person name="Lin J."/>
            <person name="Li N."/>
            <person name="Hu Z."/>
            <person name="Deng F."/>
        </authorList>
    </citation>
    <scope>NUCLEOTIDE SEQUENCE [LARGE SCALE GENOMIC DNA]</scope>
</reference>
<dbReference type="GeneID" id="17503277"/>
<sequence length="97" mass="11056">MQITDELLSNVDYWFRLVDADKTQVSRYITEFSNDDDFLLCEQTGEVFTSSDVVLDVLAYLHTQGNERATRLLSLLTDMGNCLLAHGLLETETFSEN</sequence>
<dbReference type="Proteomes" id="UP000017664">
    <property type="component" value="Segment"/>
</dbReference>
<dbReference type="KEGG" id="vg:17503277"/>
<name>U5PRX7_9CAUD</name>
<gene>
    <name evidence="1" type="ORF">PP_09</name>
</gene>
<accession>U5PRX7</accession>
<proteinExistence type="predicted"/>
<evidence type="ECO:0000313" key="2">
    <source>
        <dbReference type="Proteomes" id="UP000017664"/>
    </source>
</evidence>
<keyword evidence="2" id="KW-1185">Reference proteome</keyword>
<dbReference type="EMBL" id="KF598865">
    <property type="protein sequence ID" value="AGY46476.1"/>
    <property type="molecule type" value="Genomic_DNA"/>
</dbReference>
<organism evidence="1 2">
    <name type="scientific">Cyanophage PP</name>
    <dbReference type="NCBI Taxonomy" id="434346"/>
    <lineage>
        <taxon>Viruses</taxon>
        <taxon>Duplodnaviria</taxon>
        <taxon>Heunggongvirae</taxon>
        <taxon>Uroviricota</taxon>
        <taxon>Caudoviricetes</taxon>
        <taxon>Saffermanviridae</taxon>
        <taxon>Wumptrevirus</taxon>
        <taxon>Wumptrevirus PP</taxon>
    </lineage>
</organism>
<dbReference type="RefSeq" id="YP_008766967.1">
    <property type="nucleotide sequence ID" value="NC_022751.1"/>
</dbReference>